<organism evidence="2 3">
    <name type="scientific">Racocetra fulgida</name>
    <dbReference type="NCBI Taxonomy" id="60492"/>
    <lineage>
        <taxon>Eukaryota</taxon>
        <taxon>Fungi</taxon>
        <taxon>Fungi incertae sedis</taxon>
        <taxon>Mucoromycota</taxon>
        <taxon>Glomeromycotina</taxon>
        <taxon>Glomeromycetes</taxon>
        <taxon>Diversisporales</taxon>
        <taxon>Gigasporaceae</taxon>
        <taxon>Racocetra</taxon>
    </lineage>
</organism>
<evidence type="ECO:0000313" key="3">
    <source>
        <dbReference type="Proteomes" id="UP000789396"/>
    </source>
</evidence>
<dbReference type="AlphaFoldDB" id="A0A9N9I118"/>
<sequence>DNELGQVYPTDMHDVDPLDTSGENGNLEHHDHELIEEPDPLVYESKQEVNSLPPELQSISQPQSGLDHPRFQQQRGRGRRGRDQDDSVIQVVSSEREAALEELEPM</sequence>
<dbReference type="EMBL" id="CAJVPZ010023469">
    <property type="protein sequence ID" value="CAG8715675.1"/>
    <property type="molecule type" value="Genomic_DNA"/>
</dbReference>
<evidence type="ECO:0000313" key="2">
    <source>
        <dbReference type="EMBL" id="CAG8715675.1"/>
    </source>
</evidence>
<feature type="compositionally biased region" description="Basic and acidic residues" evidence="1">
    <location>
        <begin position="26"/>
        <end position="35"/>
    </location>
</feature>
<keyword evidence="3" id="KW-1185">Reference proteome</keyword>
<name>A0A9N9I118_9GLOM</name>
<comment type="caution">
    <text evidence="2">The sequence shown here is derived from an EMBL/GenBank/DDBJ whole genome shotgun (WGS) entry which is preliminary data.</text>
</comment>
<gene>
    <name evidence="2" type="ORF">RFULGI_LOCUS11134</name>
</gene>
<proteinExistence type="predicted"/>
<protein>
    <submittedName>
        <fullName evidence="2">6770_t:CDS:1</fullName>
    </submittedName>
</protein>
<dbReference type="Proteomes" id="UP000789396">
    <property type="component" value="Unassembled WGS sequence"/>
</dbReference>
<feature type="non-terminal residue" evidence="2">
    <location>
        <position position="106"/>
    </location>
</feature>
<dbReference type="OrthoDB" id="1917198at2759"/>
<accession>A0A9N9I118</accession>
<evidence type="ECO:0000256" key="1">
    <source>
        <dbReference type="SAM" id="MobiDB-lite"/>
    </source>
</evidence>
<reference evidence="2" key="1">
    <citation type="submission" date="2021-06" db="EMBL/GenBank/DDBJ databases">
        <authorList>
            <person name="Kallberg Y."/>
            <person name="Tangrot J."/>
            <person name="Rosling A."/>
        </authorList>
    </citation>
    <scope>NUCLEOTIDE SEQUENCE</scope>
    <source>
        <strain evidence="2">IN212</strain>
    </source>
</reference>
<feature type="region of interest" description="Disordered" evidence="1">
    <location>
        <begin position="1"/>
        <end position="106"/>
    </location>
</feature>